<dbReference type="STRING" id="859194.MHF_1230"/>
<name>F6FFQ0_MYCHI</name>
<sequence length="199" mass="21991">MSTKAWLALGGAGAASASAAGGYYAFSSKGVTIGEELKNKRFISTDNSAQWTEEFKSDKENIQKSIEDLKDATDSNGGSKLKDWCQKQLKLDAKKNPQSLELVGKYCLIRDLASQLFRNKKTLLASGASEWAATYQKRKTKTTDRAAIGLSGQWVENQQEADLVKIKEWCLDTSKQDFLASDNDTKYNKLIKWCTAAGQ</sequence>
<dbReference type="AlphaFoldDB" id="F6FFQ0"/>
<gene>
    <name evidence="2" type="ordered locus">MHF_1230</name>
</gene>
<reference key="2">
    <citation type="submission" date="2011-05" db="EMBL/GenBank/DDBJ databases">
        <title>The Genome of Mycoplasma haemofelis Strain Ohio2, a pathogenic hemoplasma of the cat.</title>
        <authorList>
            <person name="Santos A.P."/>
            <person name="Guimaraes A.M.S."/>
            <person name="SanMiguel P.J."/>
            <person name="Martin S.W."/>
            <person name="Messick J.B."/>
        </authorList>
    </citation>
    <scope>NUCLEOTIDE SEQUENCE</scope>
    <source>
        <strain>Ohio2</strain>
    </source>
</reference>
<evidence type="ECO:0000313" key="2">
    <source>
        <dbReference type="EMBL" id="AEG73468.1"/>
    </source>
</evidence>
<dbReference type="EMBL" id="CP002808">
    <property type="protein sequence ID" value="AEG73468.1"/>
    <property type="molecule type" value="Genomic_DNA"/>
</dbReference>
<dbReference type="BioCyc" id="MHAE859194:G1GR7-1222-MONOMER"/>
<feature type="chain" id="PRO_5003339394" description="Lipoprotein" evidence="1">
    <location>
        <begin position="20"/>
        <end position="199"/>
    </location>
</feature>
<keyword evidence="1" id="KW-0732">Signal</keyword>
<evidence type="ECO:0000256" key="1">
    <source>
        <dbReference type="SAM" id="SignalP"/>
    </source>
</evidence>
<evidence type="ECO:0000313" key="3">
    <source>
        <dbReference type="Proteomes" id="UP000007952"/>
    </source>
</evidence>
<dbReference type="Proteomes" id="UP000007952">
    <property type="component" value="Chromosome"/>
</dbReference>
<accession>F6FFQ0</accession>
<dbReference type="HOGENOM" id="CLU_113690_0_0_14"/>
<proteinExistence type="predicted"/>
<dbReference type="KEGG" id="mhf:MHF_1230"/>
<protein>
    <recommendedName>
        <fullName evidence="4">Lipoprotein</fullName>
    </recommendedName>
</protein>
<organism evidence="2 3">
    <name type="scientific">Mycoplasma haemofelis (strain Ohio2)</name>
    <dbReference type="NCBI Taxonomy" id="859194"/>
    <lineage>
        <taxon>Bacteria</taxon>
        <taxon>Bacillati</taxon>
        <taxon>Mycoplasmatota</taxon>
        <taxon>Mollicutes</taxon>
        <taxon>Mycoplasmataceae</taxon>
        <taxon>Mycoplasma</taxon>
    </lineage>
</organism>
<feature type="signal peptide" evidence="1">
    <location>
        <begin position="1"/>
        <end position="19"/>
    </location>
</feature>
<reference evidence="2 3" key="1">
    <citation type="journal article" date="2011" name="J. Bacteriol.">
        <title>Complete genome sequences of two hemotropic Mycoplasmas, Mycoplasma haemofelis strain Ohio2 and Mycoplasma suis strain Illinois.</title>
        <authorList>
            <person name="Messick J.B."/>
            <person name="Santos A.P."/>
            <person name="Guimaraes A.M."/>
        </authorList>
    </citation>
    <scope>NUCLEOTIDE SEQUENCE [LARGE SCALE GENOMIC DNA]</scope>
    <source>
        <strain evidence="2 3">Ohio2</strain>
    </source>
</reference>
<evidence type="ECO:0008006" key="4">
    <source>
        <dbReference type="Google" id="ProtNLM"/>
    </source>
</evidence>